<protein>
    <submittedName>
        <fullName evidence="1">Uncharacterized protein</fullName>
    </submittedName>
</protein>
<evidence type="ECO:0000313" key="1">
    <source>
        <dbReference type="EMBL" id="SCB52333.1"/>
    </source>
</evidence>
<gene>
    <name evidence="1" type="ORF">GA0061099_10312</name>
</gene>
<proteinExistence type="predicted"/>
<evidence type="ECO:0000313" key="2">
    <source>
        <dbReference type="Proteomes" id="UP000183174"/>
    </source>
</evidence>
<name>A0A1C3XJ90_9BRAD</name>
<reference evidence="1 2" key="1">
    <citation type="submission" date="2016-08" db="EMBL/GenBank/DDBJ databases">
        <authorList>
            <person name="Seilhamer J.J."/>
        </authorList>
    </citation>
    <scope>NUCLEOTIDE SEQUENCE [LARGE SCALE GENOMIC DNA]</scope>
    <source>
        <strain evidence="1 2">CCBAU 10071</strain>
    </source>
</reference>
<accession>A0A1C3XJ90</accession>
<organism evidence="1 2">
    <name type="scientific">Bradyrhizobium yuanmingense</name>
    <dbReference type="NCBI Taxonomy" id="108015"/>
    <lineage>
        <taxon>Bacteria</taxon>
        <taxon>Pseudomonadati</taxon>
        <taxon>Pseudomonadota</taxon>
        <taxon>Alphaproteobacteria</taxon>
        <taxon>Hyphomicrobiales</taxon>
        <taxon>Nitrobacteraceae</taxon>
        <taxon>Bradyrhizobium</taxon>
    </lineage>
</organism>
<dbReference type="EMBL" id="FMAE01000031">
    <property type="protein sequence ID" value="SCB52333.1"/>
    <property type="molecule type" value="Genomic_DNA"/>
</dbReference>
<dbReference type="Proteomes" id="UP000183174">
    <property type="component" value="Unassembled WGS sequence"/>
</dbReference>
<dbReference type="AlphaFoldDB" id="A0A1C3XJ90"/>
<sequence>MGPAKEIIACGPDATRKCLAIDMSEGYGTDPAASKLGKENLTGLKTLFPDDRLEVSELVTTDTDGIRDVSRSAAVLFADFETWISDYTDIIVDISALPRLVYLTLLNTLLTHLVKPSSETPLGSAINLHVVYAESAVIDSAIAKFEIDTDLAPIQSLGIRLDEEASLGWPVVWFPVLAEDVLEQLTRIGERTNPDEICPVLPIQSADARRGDNIINALGEFLFDRYDVDIRDILRATEWNPFQLYRSLMQTMARYEDSLKLAGGAKFVLSPLSSKGLSIGCLLAAFEKRATGNRAAVRVGLAHVESRRYEAAKIQSNPQYQLISAWVAGECYSVSARKKQTEEAQQSLVGADAK</sequence>